<dbReference type="EMBL" id="MU004492">
    <property type="protein sequence ID" value="KAF2649432.1"/>
    <property type="molecule type" value="Genomic_DNA"/>
</dbReference>
<feature type="transmembrane region" description="Helical" evidence="1">
    <location>
        <begin position="7"/>
        <end position="27"/>
    </location>
</feature>
<organism evidence="3 4">
    <name type="scientific">Lophiostoma macrostomum CBS 122681</name>
    <dbReference type="NCBI Taxonomy" id="1314788"/>
    <lineage>
        <taxon>Eukaryota</taxon>
        <taxon>Fungi</taxon>
        <taxon>Dikarya</taxon>
        <taxon>Ascomycota</taxon>
        <taxon>Pezizomycotina</taxon>
        <taxon>Dothideomycetes</taxon>
        <taxon>Pleosporomycetidae</taxon>
        <taxon>Pleosporales</taxon>
        <taxon>Lophiostomataceae</taxon>
        <taxon>Lophiostoma</taxon>
    </lineage>
</organism>
<feature type="chain" id="PRO_5025485982" evidence="2">
    <location>
        <begin position="18"/>
        <end position="154"/>
    </location>
</feature>
<dbReference type="AlphaFoldDB" id="A0A6A6SPJ4"/>
<keyword evidence="4" id="KW-1185">Reference proteome</keyword>
<dbReference type="Proteomes" id="UP000799324">
    <property type="component" value="Unassembled WGS sequence"/>
</dbReference>
<evidence type="ECO:0000313" key="3">
    <source>
        <dbReference type="EMBL" id="KAF2649432.1"/>
    </source>
</evidence>
<keyword evidence="1" id="KW-0472">Membrane</keyword>
<sequence length="154" mass="17444">QLSSLRLPSTFIPLVIATSQVAVALYARCLSYRDCTSCTYRHCTLRSQAPPRCNRVTLLRHNHESLLRRNGRVHQSRARRHARYQESLYPSRRPGEAYVMIPSAVGCALQAGSYLTNSSLALPRRPDRLVLSYFHDTQHFALDLSPGCPRLVIP</sequence>
<protein>
    <submittedName>
        <fullName evidence="3">Uncharacterized protein</fullName>
    </submittedName>
</protein>
<feature type="non-terminal residue" evidence="3">
    <location>
        <position position="1"/>
    </location>
</feature>
<accession>A0A6A6SPJ4</accession>
<evidence type="ECO:0000313" key="4">
    <source>
        <dbReference type="Proteomes" id="UP000799324"/>
    </source>
</evidence>
<keyword evidence="1" id="KW-1133">Transmembrane helix</keyword>
<evidence type="ECO:0000256" key="2">
    <source>
        <dbReference type="SAM" id="SignalP"/>
    </source>
</evidence>
<name>A0A6A6SPJ4_9PLEO</name>
<proteinExistence type="predicted"/>
<keyword evidence="1" id="KW-0812">Transmembrane</keyword>
<reference evidence="3" key="1">
    <citation type="journal article" date="2020" name="Stud. Mycol.">
        <title>101 Dothideomycetes genomes: a test case for predicting lifestyles and emergence of pathogens.</title>
        <authorList>
            <person name="Haridas S."/>
            <person name="Albert R."/>
            <person name="Binder M."/>
            <person name="Bloem J."/>
            <person name="Labutti K."/>
            <person name="Salamov A."/>
            <person name="Andreopoulos B."/>
            <person name="Baker S."/>
            <person name="Barry K."/>
            <person name="Bills G."/>
            <person name="Bluhm B."/>
            <person name="Cannon C."/>
            <person name="Castanera R."/>
            <person name="Culley D."/>
            <person name="Daum C."/>
            <person name="Ezra D."/>
            <person name="Gonzalez J."/>
            <person name="Henrissat B."/>
            <person name="Kuo A."/>
            <person name="Liang C."/>
            <person name="Lipzen A."/>
            <person name="Lutzoni F."/>
            <person name="Magnuson J."/>
            <person name="Mondo S."/>
            <person name="Nolan M."/>
            <person name="Ohm R."/>
            <person name="Pangilinan J."/>
            <person name="Park H.-J."/>
            <person name="Ramirez L."/>
            <person name="Alfaro M."/>
            <person name="Sun H."/>
            <person name="Tritt A."/>
            <person name="Yoshinaga Y."/>
            <person name="Zwiers L.-H."/>
            <person name="Turgeon B."/>
            <person name="Goodwin S."/>
            <person name="Spatafora J."/>
            <person name="Crous P."/>
            <person name="Grigoriev I."/>
        </authorList>
    </citation>
    <scope>NUCLEOTIDE SEQUENCE</scope>
    <source>
        <strain evidence="3">CBS 122681</strain>
    </source>
</reference>
<feature type="signal peptide" evidence="2">
    <location>
        <begin position="1"/>
        <end position="17"/>
    </location>
</feature>
<keyword evidence="2" id="KW-0732">Signal</keyword>
<dbReference type="OrthoDB" id="5330139at2759"/>
<gene>
    <name evidence="3" type="ORF">K491DRAFT_200381</name>
</gene>
<evidence type="ECO:0000256" key="1">
    <source>
        <dbReference type="SAM" id="Phobius"/>
    </source>
</evidence>